<dbReference type="InterPro" id="IPR036594">
    <property type="entry name" value="Meth_synthase_dom"/>
</dbReference>
<dbReference type="SMART" id="SM00422">
    <property type="entry name" value="HTH_MERR"/>
    <property type="match status" value="1"/>
</dbReference>
<proteinExistence type="predicted"/>
<dbReference type="Pfam" id="PF02607">
    <property type="entry name" value="B12-binding_2"/>
    <property type="match status" value="1"/>
</dbReference>
<dbReference type="RefSeq" id="WP_251808280.1">
    <property type="nucleotide sequence ID" value="NZ_CP166679.1"/>
</dbReference>
<dbReference type="InterPro" id="IPR009061">
    <property type="entry name" value="DNA-bd_dom_put_sf"/>
</dbReference>
<dbReference type="InterPro" id="IPR003759">
    <property type="entry name" value="Cbl-bd_cap"/>
</dbReference>
<accession>A0ABW5VII9</accession>
<dbReference type="SUPFAM" id="SSF46955">
    <property type="entry name" value="Putative DNA-binding domain"/>
    <property type="match status" value="1"/>
</dbReference>
<keyword evidence="3" id="KW-1185">Reference proteome</keyword>
<dbReference type="Gene3D" id="3.40.50.280">
    <property type="entry name" value="Cobalamin-binding domain"/>
    <property type="match status" value="1"/>
</dbReference>
<dbReference type="PROSITE" id="PS50937">
    <property type="entry name" value="HTH_MERR_2"/>
    <property type="match status" value="1"/>
</dbReference>
<comment type="caution">
    <text evidence="2">The sequence shown here is derived from an EMBL/GenBank/DDBJ whole genome shotgun (WGS) entry which is preliminary data.</text>
</comment>
<protein>
    <submittedName>
        <fullName evidence="2">MerR family transcriptional regulator</fullName>
    </submittedName>
</protein>
<reference evidence="3" key="1">
    <citation type="journal article" date="2019" name="Int. J. Syst. Evol. Microbiol.">
        <title>The Global Catalogue of Microorganisms (GCM) 10K type strain sequencing project: providing services to taxonomists for standard genome sequencing and annotation.</title>
        <authorList>
            <consortium name="The Broad Institute Genomics Platform"/>
            <consortium name="The Broad Institute Genome Sequencing Center for Infectious Disease"/>
            <person name="Wu L."/>
            <person name="Ma J."/>
        </authorList>
    </citation>
    <scope>NUCLEOTIDE SEQUENCE [LARGE SCALE GENOMIC DNA]</scope>
    <source>
        <strain evidence="3">KCTC 52924</strain>
    </source>
</reference>
<evidence type="ECO:0000259" key="1">
    <source>
        <dbReference type="PROSITE" id="PS50937"/>
    </source>
</evidence>
<sequence>MNNVKKEFSIRDLENLSGIKAHTIRIWEKRYNLLAPERTTTNIRTYSLISLQKLLNITMLYNAGNKISKIAKLSDEEVPKLVKELAASNNKNNHAIASLKLAMINFDKEQFFTIYDRISEEMSFREVWLEVFLPFLDEIGLLWQTDTICPSHEHFISHLIKQLIFVNTQGLKNKESLDAKKTFVLFLPDNEIHELGLLYLNYELLLKGHKTIYLGQTMPLEGLESIRPYFDNLIFVSYFTVAPSPDKIIKYIADFQQIVNSKNKYQLWLLGQQVHQLKNTSIPDWIKTFTTINAAIKASSTNH</sequence>
<evidence type="ECO:0000313" key="3">
    <source>
        <dbReference type="Proteomes" id="UP001597532"/>
    </source>
</evidence>
<dbReference type="Gene3D" id="1.10.1240.10">
    <property type="entry name" value="Methionine synthase domain"/>
    <property type="match status" value="1"/>
</dbReference>
<dbReference type="InterPro" id="IPR000551">
    <property type="entry name" value="MerR-type_HTH_dom"/>
</dbReference>
<evidence type="ECO:0000313" key="2">
    <source>
        <dbReference type="EMBL" id="MFD2791514.1"/>
    </source>
</evidence>
<gene>
    <name evidence="2" type="ORF">ACFS1K_17205</name>
</gene>
<feature type="domain" description="HTH merR-type" evidence="1">
    <location>
        <begin position="7"/>
        <end position="76"/>
    </location>
</feature>
<organism evidence="2 3">
    <name type="scientific">Arenibacter antarcticus</name>
    <dbReference type="NCBI Taxonomy" id="2040469"/>
    <lineage>
        <taxon>Bacteria</taxon>
        <taxon>Pseudomonadati</taxon>
        <taxon>Bacteroidota</taxon>
        <taxon>Flavobacteriia</taxon>
        <taxon>Flavobacteriales</taxon>
        <taxon>Flavobacteriaceae</taxon>
        <taxon>Arenibacter</taxon>
    </lineage>
</organism>
<dbReference type="EMBL" id="JBHUOK010000033">
    <property type="protein sequence ID" value="MFD2791514.1"/>
    <property type="molecule type" value="Genomic_DNA"/>
</dbReference>
<dbReference type="Gene3D" id="1.10.1660.10">
    <property type="match status" value="1"/>
</dbReference>
<name>A0ABW5VII9_9FLAO</name>
<dbReference type="Proteomes" id="UP001597532">
    <property type="component" value="Unassembled WGS sequence"/>
</dbReference>
<dbReference type="CDD" id="cd01104">
    <property type="entry name" value="HTH_MlrA-CarA"/>
    <property type="match status" value="1"/>
</dbReference>
<dbReference type="Pfam" id="PF13411">
    <property type="entry name" value="MerR_1"/>
    <property type="match status" value="1"/>
</dbReference>